<protein>
    <submittedName>
        <fullName evidence="3">Uncharacterized protein</fullName>
    </submittedName>
</protein>
<feature type="compositionally biased region" description="Polar residues" evidence="2">
    <location>
        <begin position="1258"/>
        <end position="1298"/>
    </location>
</feature>
<accession>A0A250WX36</accession>
<evidence type="ECO:0000313" key="3">
    <source>
        <dbReference type="EMBL" id="GAX75397.1"/>
    </source>
</evidence>
<comment type="caution">
    <text evidence="3">The sequence shown here is derived from an EMBL/GenBank/DDBJ whole genome shotgun (WGS) entry which is preliminary data.</text>
</comment>
<feature type="region of interest" description="Disordered" evidence="2">
    <location>
        <begin position="1234"/>
        <end position="1317"/>
    </location>
</feature>
<sequence length="1523" mass="167223">MSSFCTSDTISGKDDVNWLESQIGAKYASPEGNMKQESMSPQRAAKMEQKCPSVSKRIIPPNRSSVWRSPQLPRTNYAWNGSTDDSQIKVLEAAKAVQKGSVQNSVLQVKELAEAFKNLSAERTQAYGYNDGAGRSRRLSSAPDTTSALIDSSVLQDASFKEALQEAASLRSELTKAHVQLLKSVSEPQHRQPSQGQTHSNVTVTPKVTWSPDLDSTHEYGLELQGSPSRLTLEQLRSYARKAREHVQQAQEQHHKDLADMGHIRSQLAMDRAEAETVRLELEKGRSEVIRLHADLARTRAECAEARAQHQKYLSQNNQYEEEMARVKAQHQRDMDRAAEEIRQLAALVSSAHEASETATLSLKASSSLRTALQRSIELSDELRRQMEQQHVSQKGLGEVAHSMERENSALREQLQLSLIHIEELTDTITQQQQQLQLQASASASGSAVNLRMAAPSSARGPSRFAPYAAPRHSSASASPSRKAQAAVYYSSESPSPSPLVSLPAIASLLSDMRSPEASLGSSLGSPLGLEEAMKGTEVVMSEYRRAKADLRLAAAQLVDLGHELEQTRDKLSKSAAEGEELRRQLAATAALKPDIVQLKASMEAAVQEVKAGLDGWAVLADLMKLEQTDLRTNLAQVAVSVSLLQPDVHNLKSTASLAVVYLGLIPSLKRALQDLELRLKEVESERIQLKDQAAAQQSQLSSVLNDLTTAKERIKTLEGDLEQQAKEAGQSQSTVSQLKSEVNSSHSLAASLQVEISGLKASVQTQEAVLVKKDDLISELRHKMDSLCQELSVQTEETSRMSRMGLDLEAKTRECIILQERITVLTQELSSKASEASSFKESSQKLKDELAVMTGEKTSLERQVQELSTELSTRSKDFSAVQEQLHAMGAELASKTTELARHQLDLTKASSIMEDARSSQTHLTDKLRDTSLELQQCCKDLELQRKENNSLRQELEHHINMHSGFQADSQGLKESNALLKQQADLLLHINEELKEDLQRQDNAVSGMQQEKEALTAQITDLRLRLSAMTLQVQEMQQERETLTCQVEGVIGQVEGMMLRERQNAQLAQKHQSEEGLLDQMAEADDWLKTLEGELEDKEHAATLMRRRMAFTKEAVTARLSSLQAELEAAHAAGADLRVQLEGRDRLIMKLHAHLGASVETHEGVDGLSVLSERYKSEQQMSSEEGHPESLLPATLHALRTFQAPDLSSLRQQDPSGTSSLPSSPVHGVVLQMTSGHRDPSASAPSTQAVHTSRLGRPSSQDLLQDTSRLGRPSSQDLLQDTSHLGRPSSQDLLQDTSRLGRPSSQDLLQDTSDSTSIGLTPLNLASKFELHTNVDIKIQEVDHPSNRQASFDALIPHIKASDWMESEAASRQAPGLSSEADSEVYNAGTKLEPPVASTSVYHSMRESLKGLLARVQDVKSFVDETSSHSMQLRWGSNKGVFPTSSTDSWLHERSYDQSNLADQVSSGLRSSLLNGESGRPAATINQDASTSTLSASASVLAERLAAMSDALTAYSDIDSHDE</sequence>
<feature type="coiled-coil region" evidence="1">
    <location>
        <begin position="1088"/>
        <end position="1133"/>
    </location>
</feature>
<dbReference type="EMBL" id="BEGY01000012">
    <property type="protein sequence ID" value="GAX75397.1"/>
    <property type="molecule type" value="Genomic_DNA"/>
</dbReference>
<name>A0A250WX36_9CHLO</name>
<reference evidence="3 4" key="1">
    <citation type="submission" date="2017-08" db="EMBL/GenBank/DDBJ databases">
        <title>Acidophilic green algal genome provides insights into adaptation to an acidic environment.</title>
        <authorList>
            <person name="Hirooka S."/>
            <person name="Hirose Y."/>
            <person name="Kanesaki Y."/>
            <person name="Higuchi S."/>
            <person name="Fujiwara T."/>
            <person name="Onuma R."/>
            <person name="Era A."/>
            <person name="Ohbayashi R."/>
            <person name="Uzuka A."/>
            <person name="Nozaki H."/>
            <person name="Yoshikawa H."/>
            <person name="Miyagishima S.Y."/>
        </authorList>
    </citation>
    <scope>NUCLEOTIDE SEQUENCE [LARGE SCALE GENOMIC DNA]</scope>
    <source>
        <strain evidence="3 4">NIES-2499</strain>
    </source>
</reference>
<feature type="coiled-coil region" evidence="1">
    <location>
        <begin position="935"/>
        <end position="1046"/>
    </location>
</feature>
<evidence type="ECO:0000256" key="1">
    <source>
        <dbReference type="SAM" id="Coils"/>
    </source>
</evidence>
<feature type="region of interest" description="Disordered" evidence="2">
    <location>
        <begin position="185"/>
        <end position="210"/>
    </location>
</feature>
<evidence type="ECO:0000313" key="4">
    <source>
        <dbReference type="Proteomes" id="UP000232323"/>
    </source>
</evidence>
<feature type="region of interest" description="Disordered" evidence="2">
    <location>
        <begin position="27"/>
        <end position="69"/>
    </location>
</feature>
<feature type="coiled-coil region" evidence="1">
    <location>
        <begin position="296"/>
        <end position="348"/>
    </location>
</feature>
<feature type="compositionally biased region" description="Low complexity" evidence="2">
    <location>
        <begin position="1304"/>
        <end position="1317"/>
    </location>
</feature>
<feature type="compositionally biased region" description="Polar residues" evidence="2">
    <location>
        <begin position="191"/>
        <end position="208"/>
    </location>
</feature>
<keyword evidence="4" id="KW-1185">Reference proteome</keyword>
<feature type="region of interest" description="Disordered" evidence="2">
    <location>
        <begin position="453"/>
        <end position="481"/>
    </location>
</feature>
<gene>
    <name evidence="3" type="ORF">CEUSTIGMA_g2841.t1</name>
</gene>
<dbReference type="SUPFAM" id="SSF57997">
    <property type="entry name" value="Tropomyosin"/>
    <property type="match status" value="1"/>
</dbReference>
<proteinExistence type="predicted"/>
<organism evidence="3 4">
    <name type="scientific">Chlamydomonas eustigma</name>
    <dbReference type="NCBI Taxonomy" id="1157962"/>
    <lineage>
        <taxon>Eukaryota</taxon>
        <taxon>Viridiplantae</taxon>
        <taxon>Chlorophyta</taxon>
        <taxon>core chlorophytes</taxon>
        <taxon>Chlorophyceae</taxon>
        <taxon>CS clade</taxon>
        <taxon>Chlamydomonadales</taxon>
        <taxon>Chlamydomonadaceae</taxon>
        <taxon>Chlamydomonas</taxon>
    </lineage>
</organism>
<feature type="compositionally biased region" description="Low complexity" evidence="2">
    <location>
        <begin position="466"/>
        <end position="481"/>
    </location>
</feature>
<dbReference type="STRING" id="1157962.A0A250WX36"/>
<feature type="coiled-coil region" evidence="1">
    <location>
        <begin position="844"/>
        <end position="871"/>
    </location>
</feature>
<dbReference type="Gene3D" id="1.20.5.340">
    <property type="match status" value="1"/>
</dbReference>
<keyword evidence="1" id="KW-0175">Coiled coil</keyword>
<dbReference type="PANTHER" id="PTHR43941">
    <property type="entry name" value="STRUCTURAL MAINTENANCE OF CHROMOSOMES PROTEIN 2"/>
    <property type="match status" value="1"/>
</dbReference>
<feature type="coiled-coil region" evidence="1">
    <location>
        <begin position="666"/>
        <end position="728"/>
    </location>
</feature>
<dbReference type="Proteomes" id="UP000232323">
    <property type="component" value="Unassembled WGS sequence"/>
</dbReference>
<dbReference type="PANTHER" id="PTHR43941:SF1">
    <property type="entry name" value="STRUCTURAL MAINTENANCE OF CHROMOSOMES PROTEIN 2"/>
    <property type="match status" value="1"/>
</dbReference>
<evidence type="ECO:0000256" key="2">
    <source>
        <dbReference type="SAM" id="MobiDB-lite"/>
    </source>
</evidence>